<dbReference type="SUPFAM" id="SSF51695">
    <property type="entry name" value="PLC-like phosphodiesterases"/>
    <property type="match status" value="1"/>
</dbReference>
<dbReference type="AlphaFoldDB" id="A0A1H9TE78"/>
<dbReference type="Pfam" id="PF03009">
    <property type="entry name" value="GDPD"/>
    <property type="match status" value="1"/>
</dbReference>
<dbReference type="EMBL" id="FOGQ01000005">
    <property type="protein sequence ID" value="SER95406.1"/>
    <property type="molecule type" value="Genomic_DNA"/>
</dbReference>
<dbReference type="PANTHER" id="PTHR46211:SF1">
    <property type="entry name" value="GLYCEROPHOSPHODIESTER PHOSPHODIESTERASE, CYTOPLASMIC"/>
    <property type="match status" value="1"/>
</dbReference>
<dbReference type="GO" id="GO:0006629">
    <property type="term" value="P:lipid metabolic process"/>
    <property type="evidence" value="ECO:0007669"/>
    <property type="project" value="InterPro"/>
</dbReference>
<reference evidence="3" key="1">
    <citation type="submission" date="2016-10" db="EMBL/GenBank/DDBJ databases">
        <authorList>
            <person name="Varghese N."/>
            <person name="Submissions S."/>
        </authorList>
    </citation>
    <scope>NUCLEOTIDE SEQUENCE [LARGE SCALE GENOMIC DNA]</scope>
    <source>
        <strain evidence="3">DSM 20524</strain>
    </source>
</reference>
<dbReference type="PANTHER" id="PTHR46211">
    <property type="entry name" value="GLYCEROPHOSPHORYL DIESTER PHOSPHODIESTERASE"/>
    <property type="match status" value="1"/>
</dbReference>
<organism evidence="2 3">
    <name type="scientific">Corynebacterium cystitidis DSM 20524</name>
    <dbReference type="NCBI Taxonomy" id="1121357"/>
    <lineage>
        <taxon>Bacteria</taxon>
        <taxon>Bacillati</taxon>
        <taxon>Actinomycetota</taxon>
        <taxon>Actinomycetes</taxon>
        <taxon>Mycobacteriales</taxon>
        <taxon>Corynebacteriaceae</taxon>
        <taxon>Corynebacterium</taxon>
    </lineage>
</organism>
<proteinExistence type="predicted"/>
<protein>
    <submittedName>
        <fullName evidence="2">Glycerophosphoryl diester phosphodiesterase</fullName>
    </submittedName>
</protein>
<keyword evidence="3" id="KW-1185">Reference proteome</keyword>
<dbReference type="Proteomes" id="UP000198929">
    <property type="component" value="Unassembled WGS sequence"/>
</dbReference>
<feature type="domain" description="GP-PDE" evidence="1">
    <location>
        <begin position="1"/>
        <end position="236"/>
    </location>
</feature>
<dbReference type="InterPro" id="IPR030395">
    <property type="entry name" value="GP_PDE_dom"/>
</dbReference>
<sequence>MKIVAHRGYSGKYPELSPIAFEEALKLPIAGIECDVRLTRDGKVVVQHDKDVDRTSNGTGFVAEMDFAELRRLNIGTPEAPQQMMLFDELLEMLQDYPGKELFVETKHPTRFLGEIEEQVALRLRYAGLHEDPRISLISFAHGAIRRFTRLLPELDSYYLVDPRDKIFRLTQLFVCNPKGLGPSITQAKEQRKLVGLRGRPTYIWTVDDPADMLWCRDMGVEVMATNLPELALETVR</sequence>
<name>A0A1H9TE78_9CORY</name>
<dbReference type="RefSeq" id="WP_092258390.1">
    <property type="nucleotide sequence ID" value="NZ_CP047199.1"/>
</dbReference>
<gene>
    <name evidence="2" type="ORF">SAMN05661109_01435</name>
</gene>
<dbReference type="InterPro" id="IPR017946">
    <property type="entry name" value="PLC-like_Pdiesterase_TIM-brl"/>
</dbReference>
<dbReference type="Gene3D" id="3.20.20.190">
    <property type="entry name" value="Phosphatidylinositol (PI) phosphodiesterase"/>
    <property type="match status" value="1"/>
</dbReference>
<evidence type="ECO:0000259" key="1">
    <source>
        <dbReference type="PROSITE" id="PS51704"/>
    </source>
</evidence>
<dbReference type="PROSITE" id="PS51704">
    <property type="entry name" value="GP_PDE"/>
    <property type="match status" value="1"/>
</dbReference>
<evidence type="ECO:0000313" key="3">
    <source>
        <dbReference type="Proteomes" id="UP000198929"/>
    </source>
</evidence>
<accession>A0A1H9TE78</accession>
<dbReference type="GO" id="GO:0008081">
    <property type="term" value="F:phosphoric diester hydrolase activity"/>
    <property type="evidence" value="ECO:0007669"/>
    <property type="project" value="InterPro"/>
</dbReference>
<dbReference type="STRING" id="1121357.SAMN05661109_01435"/>
<evidence type="ECO:0000313" key="2">
    <source>
        <dbReference type="EMBL" id="SER95406.1"/>
    </source>
</evidence>